<evidence type="ECO:0000256" key="9">
    <source>
        <dbReference type="ARBA" id="ARBA00023136"/>
    </source>
</evidence>
<dbReference type="GeneID" id="105271508"/>
<accession>A0A9R1TL02</accession>
<keyword evidence="8" id="KW-0496">Mitochondrion</keyword>
<keyword evidence="22" id="KW-1185">Reference proteome</keyword>
<dbReference type="KEGG" id="fas:105271508"/>
<keyword evidence="5" id="KW-0677">Repeat</keyword>
<evidence type="ECO:0000256" key="13">
    <source>
        <dbReference type="ARBA" id="ARBA00046087"/>
    </source>
</evidence>
<evidence type="ECO:0000256" key="4">
    <source>
        <dbReference type="ARBA" id="ARBA00022692"/>
    </source>
</evidence>
<evidence type="ECO:0000313" key="23">
    <source>
        <dbReference type="RefSeq" id="XP_011311390.1"/>
    </source>
</evidence>
<dbReference type="OrthoDB" id="434783at2759"/>
<evidence type="ECO:0000256" key="18">
    <source>
        <dbReference type="ARBA" id="ARBA00048920"/>
    </source>
</evidence>
<protein>
    <recommendedName>
        <fullName evidence="11">Mitochondrial 2-oxodicarboxylate carrier</fullName>
    </recommendedName>
    <alternativeName>
        <fullName evidence="12">Solute carrier family 25 member 21</fullName>
    </alternativeName>
</protein>
<sequence length="303" mass="33543">MSAVTGDSIGLFGQAIIQIGAGGSAGFVEVCIMHPMDLVKTRMQLQVKSSVKNSMYYTGVLDCMKKMYTHEGLSSFWKGIVPPIIAETPKRAVKFFTFEQYKKYFLWGASAPTPLTFALAGFCAGVTEAILVNPFEVVKVQLQSNRQRLKNTPSTFSVTRDIIRKNGLGLDGLNKGLTATAMRNGVFNSFYFGFYHSVKGYIPPNKDPWVEFFSKVGLGFVAGTTASCLNIPFDVAKSRIQGPQSDIKYKGTLRTMKIIYQREGFLALYKGLLPKVLRLGPGGAIMLVVYDYMHAFLSFHMIN</sequence>
<evidence type="ECO:0000256" key="16">
    <source>
        <dbReference type="ARBA" id="ARBA00048303"/>
    </source>
</evidence>
<keyword evidence="3 21" id="KW-0813">Transport</keyword>
<evidence type="ECO:0000256" key="7">
    <source>
        <dbReference type="ARBA" id="ARBA00022989"/>
    </source>
</evidence>
<dbReference type="AlphaFoldDB" id="A0A9R1TL02"/>
<comment type="catalytic activity">
    <reaction evidence="17">
        <text>2-oxoheptanedioate(in) + 2-oxoglutarate(out) = 2-oxoheptanedioate(out) + 2-oxoglutarate(in)</text>
        <dbReference type="Rhea" id="RHEA:71755"/>
        <dbReference type="ChEBI" id="CHEBI:16810"/>
        <dbReference type="ChEBI" id="CHEBI:72701"/>
    </reaction>
</comment>
<evidence type="ECO:0000256" key="10">
    <source>
        <dbReference type="ARBA" id="ARBA00036018"/>
    </source>
</evidence>
<keyword evidence="6" id="KW-0999">Mitochondrion inner membrane</keyword>
<evidence type="ECO:0000256" key="15">
    <source>
        <dbReference type="ARBA" id="ARBA00048003"/>
    </source>
</evidence>
<evidence type="ECO:0000256" key="2">
    <source>
        <dbReference type="ARBA" id="ARBA00006375"/>
    </source>
</evidence>
<evidence type="ECO:0000256" key="12">
    <source>
        <dbReference type="ARBA" id="ARBA00041874"/>
    </source>
</evidence>
<comment type="catalytic activity">
    <reaction evidence="16">
        <text>L-2-aminoadipate(in) + 2-oxoglutarate(out) = L-2-aminoadipate(out) + 2-oxoglutarate(in)</text>
        <dbReference type="Rhea" id="RHEA:71747"/>
        <dbReference type="ChEBI" id="CHEBI:16810"/>
        <dbReference type="ChEBI" id="CHEBI:58672"/>
    </reaction>
</comment>
<evidence type="ECO:0000256" key="3">
    <source>
        <dbReference type="ARBA" id="ARBA00022448"/>
    </source>
</evidence>
<comment type="catalytic activity">
    <reaction evidence="15">
        <text>citrate(in) + 2-oxoglutarate(out) = citrate(out) + 2-oxoglutarate(in)</text>
        <dbReference type="Rhea" id="RHEA:71763"/>
        <dbReference type="ChEBI" id="CHEBI:16810"/>
        <dbReference type="ChEBI" id="CHEBI:16947"/>
    </reaction>
</comment>
<keyword evidence="4 20" id="KW-0812">Transmembrane</keyword>
<dbReference type="InterPro" id="IPR002067">
    <property type="entry name" value="MCP"/>
</dbReference>
<dbReference type="PANTHER" id="PTHR46356">
    <property type="entry name" value="MITOCHONDRIAL 2-OXODICARBOXYLATE CARRIER"/>
    <property type="match status" value="1"/>
</dbReference>
<proteinExistence type="inferred from homology"/>
<reference evidence="23" key="1">
    <citation type="submission" date="2025-08" db="UniProtKB">
        <authorList>
            <consortium name="RefSeq"/>
        </authorList>
    </citation>
    <scope>IDENTIFICATION</scope>
    <source>
        <strain evidence="23">USDA-PBARC FA_bdor</strain>
        <tissue evidence="23">Whole organism</tissue>
    </source>
</reference>
<keyword evidence="7" id="KW-1133">Transmembrane helix</keyword>
<dbReference type="GO" id="GO:0005743">
    <property type="term" value="C:mitochondrial inner membrane"/>
    <property type="evidence" value="ECO:0007669"/>
    <property type="project" value="UniProtKB-SubCell"/>
</dbReference>
<evidence type="ECO:0000256" key="8">
    <source>
        <dbReference type="ARBA" id="ARBA00023128"/>
    </source>
</evidence>
<feature type="repeat" description="Solcar" evidence="20">
    <location>
        <begin position="112"/>
        <end position="201"/>
    </location>
</feature>
<dbReference type="Pfam" id="PF00153">
    <property type="entry name" value="Mito_carr"/>
    <property type="match status" value="3"/>
</dbReference>
<name>A0A9R1TL02_9HYME</name>
<dbReference type="GO" id="GO:0055085">
    <property type="term" value="P:transmembrane transport"/>
    <property type="evidence" value="ECO:0007669"/>
    <property type="project" value="InterPro"/>
</dbReference>
<comment type="catalytic activity">
    <reaction evidence="10">
        <text>2-oxoadipate(in) + 2-oxoglutarate(out) = 2-oxoadipate(out) + 2-oxoglutarate(in)</text>
        <dbReference type="Rhea" id="RHEA:71739"/>
        <dbReference type="ChEBI" id="CHEBI:16810"/>
        <dbReference type="ChEBI" id="CHEBI:57499"/>
    </reaction>
</comment>
<comment type="similarity">
    <text evidence="2 21">Belongs to the mitochondrial carrier (TC 2.A.29) family.</text>
</comment>
<evidence type="ECO:0000256" key="5">
    <source>
        <dbReference type="ARBA" id="ARBA00022737"/>
    </source>
</evidence>
<evidence type="ECO:0000256" key="19">
    <source>
        <dbReference type="ARBA" id="ARBA00048998"/>
    </source>
</evidence>
<feature type="repeat" description="Solcar" evidence="20">
    <location>
        <begin position="210"/>
        <end position="296"/>
    </location>
</feature>
<dbReference type="RefSeq" id="XP_011311390.1">
    <property type="nucleotide sequence ID" value="XM_011313088.1"/>
</dbReference>
<evidence type="ECO:0000256" key="20">
    <source>
        <dbReference type="PROSITE-ProRule" id="PRU00282"/>
    </source>
</evidence>
<comment type="catalytic activity">
    <reaction evidence="19">
        <text>hexanedioate(in) + 2-oxoglutarate(out) = hexanedioate(out) + 2-oxoglutarate(in)</text>
        <dbReference type="Rhea" id="RHEA:71743"/>
        <dbReference type="ChEBI" id="CHEBI:16810"/>
        <dbReference type="ChEBI" id="CHEBI:17128"/>
    </reaction>
</comment>
<dbReference type="InterPro" id="IPR051752">
    <property type="entry name" value="Mito_2-oxodicarb_carrier"/>
</dbReference>
<evidence type="ECO:0000256" key="17">
    <source>
        <dbReference type="ARBA" id="ARBA00048581"/>
    </source>
</evidence>
<keyword evidence="9 20" id="KW-0472">Membrane</keyword>
<evidence type="ECO:0000256" key="14">
    <source>
        <dbReference type="ARBA" id="ARBA00047537"/>
    </source>
</evidence>
<evidence type="ECO:0000313" key="22">
    <source>
        <dbReference type="Proteomes" id="UP000694866"/>
    </source>
</evidence>
<dbReference type="PRINTS" id="PR00926">
    <property type="entry name" value="MITOCARRIER"/>
</dbReference>
<dbReference type="InterPro" id="IPR023395">
    <property type="entry name" value="MCP_dom_sf"/>
</dbReference>
<dbReference type="PANTHER" id="PTHR46356:SF1">
    <property type="entry name" value="MITOCHONDRIAL 2-OXODICARBOXYLATE CARRIER"/>
    <property type="match status" value="1"/>
</dbReference>
<comment type="subcellular location">
    <subcellularLocation>
        <location evidence="1">Mitochondrion inner membrane</location>
        <topology evidence="1">Multi-pass membrane protein</topology>
    </subcellularLocation>
</comment>
<dbReference type="SUPFAM" id="SSF103506">
    <property type="entry name" value="Mitochondrial carrier"/>
    <property type="match status" value="1"/>
</dbReference>
<dbReference type="Proteomes" id="UP000694866">
    <property type="component" value="Unplaced"/>
</dbReference>
<evidence type="ECO:0000256" key="1">
    <source>
        <dbReference type="ARBA" id="ARBA00004448"/>
    </source>
</evidence>
<feature type="repeat" description="Solcar" evidence="20">
    <location>
        <begin position="13"/>
        <end position="104"/>
    </location>
</feature>
<comment type="function">
    <text evidence="13">Transports dicarboxylates across the inner membranes of mitochondria by a counter-exchange mechanism. Can transport 2-oxoadipate (2-oxohexanedioate), 2-oxoglutarate, adipate (hexanedioate), glutarate, and to a lesser extent, pimelate (heptanedioate), 2-oxopimelate (2-oxoheptanedioate), 2-aminoadipate (2-aminohexanedioate), oxaloacetate, and citrate. Plays a central role in catabolism of lysine, hydroxylysine, and tryptophan, by transporting common metabolite intermediates (such as 2-oxoadipate) into the mitochondria, where it is converted into acetyl-CoA and can enter the citric acid (TCA) cycle.</text>
</comment>
<dbReference type="Gene3D" id="1.50.40.10">
    <property type="entry name" value="Mitochondrial carrier domain"/>
    <property type="match status" value="1"/>
</dbReference>
<dbReference type="InterPro" id="IPR018108">
    <property type="entry name" value="MCP_transmembrane"/>
</dbReference>
<evidence type="ECO:0000256" key="11">
    <source>
        <dbReference type="ARBA" id="ARBA00039747"/>
    </source>
</evidence>
<organism evidence="22 23">
    <name type="scientific">Fopius arisanus</name>
    <dbReference type="NCBI Taxonomy" id="64838"/>
    <lineage>
        <taxon>Eukaryota</taxon>
        <taxon>Metazoa</taxon>
        <taxon>Ecdysozoa</taxon>
        <taxon>Arthropoda</taxon>
        <taxon>Hexapoda</taxon>
        <taxon>Insecta</taxon>
        <taxon>Pterygota</taxon>
        <taxon>Neoptera</taxon>
        <taxon>Endopterygota</taxon>
        <taxon>Hymenoptera</taxon>
        <taxon>Apocrita</taxon>
        <taxon>Ichneumonoidea</taxon>
        <taxon>Braconidae</taxon>
        <taxon>Opiinae</taxon>
        <taxon>Fopius</taxon>
    </lineage>
</organism>
<comment type="catalytic activity">
    <reaction evidence="18">
        <text>glutarate(in) + 2-oxoglutarate(out) = glutarate(out) + 2-oxoglutarate(in)</text>
        <dbReference type="Rhea" id="RHEA:71751"/>
        <dbReference type="ChEBI" id="CHEBI:16810"/>
        <dbReference type="ChEBI" id="CHEBI:30921"/>
    </reaction>
</comment>
<evidence type="ECO:0000256" key="6">
    <source>
        <dbReference type="ARBA" id="ARBA00022792"/>
    </source>
</evidence>
<evidence type="ECO:0000256" key="21">
    <source>
        <dbReference type="RuleBase" id="RU000488"/>
    </source>
</evidence>
<gene>
    <name evidence="23" type="primary">LOC105271508</name>
</gene>
<dbReference type="PROSITE" id="PS50920">
    <property type="entry name" value="SOLCAR"/>
    <property type="match status" value="3"/>
</dbReference>
<comment type="catalytic activity">
    <reaction evidence="14">
        <text>heptanedioate(in) + 2-oxoglutarate(out) = heptanedioate(out) + 2-oxoglutarate(in)</text>
        <dbReference type="Rhea" id="RHEA:71759"/>
        <dbReference type="ChEBI" id="CHEBI:16810"/>
        <dbReference type="ChEBI" id="CHEBI:36165"/>
    </reaction>
</comment>